<dbReference type="InterPro" id="IPR029058">
    <property type="entry name" value="AB_hydrolase_fold"/>
</dbReference>
<keyword evidence="2" id="KW-1185">Reference proteome</keyword>
<dbReference type="STRING" id="254406.SAMN04488042_104182"/>
<sequence length="416" mass="46182">MARKLLLFLVLFLTACGEKQYNEIVLMPSPVSVTSGAIDPFKGNTSRALSHNTLFYATDRAPATPEDASDFYANRRGQILRVGTAEVTMSPPITTLGELRELTLSSESKTKRTLSVTGVNEIGPLPIEPLNPLVQYPEAAVLAKTKADFRNQINQQLARSGGSDAYIYVHGYNVDFEYPTLAAKELHHYLGYRGAFISYNWPATPSRFAYLRDLETADATRRNLRSLIEFLSSETNVRRVHLIGYSAGSRLAFETAYQIALQHKAGHSPARLGQVVLVASDLDRGYFAEAVADGLLDAVDRFSLYLSGSDSALALSRFLFGRNRLGQVWESTPETAHIEEALARMEKRSLIDVTDAPGAATGNGHWYFRSSPWTSSDILLSLMHGQAPHKRGLERTVGPVWRFPANYPERLHQLYN</sequence>
<dbReference type="SUPFAM" id="SSF53474">
    <property type="entry name" value="alpha/beta-Hydrolases"/>
    <property type="match status" value="1"/>
</dbReference>
<dbReference type="RefSeq" id="WP_093094062.1">
    <property type="nucleotide sequence ID" value="NZ_FOTQ01000004.1"/>
</dbReference>
<dbReference type="Proteomes" id="UP000199144">
    <property type="component" value="Unassembled WGS sequence"/>
</dbReference>
<name>A0A1I4NGE1_9RHOB</name>
<reference evidence="1 2" key="1">
    <citation type="submission" date="2016-10" db="EMBL/GenBank/DDBJ databases">
        <authorList>
            <person name="de Groot N.N."/>
        </authorList>
    </citation>
    <scope>NUCLEOTIDE SEQUENCE [LARGE SCALE GENOMIC DNA]</scope>
    <source>
        <strain evidence="1 2">DSM 15283</strain>
    </source>
</reference>
<dbReference type="Pfam" id="PF05990">
    <property type="entry name" value="DUF900"/>
    <property type="match status" value="1"/>
</dbReference>
<dbReference type="EMBL" id="FOTQ01000004">
    <property type="protein sequence ID" value="SFM14642.1"/>
    <property type="molecule type" value="Genomic_DNA"/>
</dbReference>
<dbReference type="PANTHER" id="PTHR36513">
    <property type="entry name" value="ABC TRANSMEMBRANE TYPE-1 DOMAIN-CONTAINING PROTEIN"/>
    <property type="match status" value="1"/>
</dbReference>
<gene>
    <name evidence="1" type="ORF">SAMN04488042_104182</name>
</gene>
<organism evidence="1 2">
    <name type="scientific">Shimia aestuarii</name>
    <dbReference type="NCBI Taxonomy" id="254406"/>
    <lineage>
        <taxon>Bacteria</taxon>
        <taxon>Pseudomonadati</taxon>
        <taxon>Pseudomonadota</taxon>
        <taxon>Alphaproteobacteria</taxon>
        <taxon>Rhodobacterales</taxon>
        <taxon>Roseobacteraceae</taxon>
    </lineage>
</organism>
<proteinExistence type="predicted"/>
<dbReference type="InterPro" id="IPR010297">
    <property type="entry name" value="DUF900_hydrolase"/>
</dbReference>
<dbReference type="PANTHER" id="PTHR36513:SF1">
    <property type="entry name" value="TRANSMEMBRANE PROTEIN"/>
    <property type="match status" value="1"/>
</dbReference>
<dbReference type="AlphaFoldDB" id="A0A1I4NGE1"/>
<evidence type="ECO:0000313" key="2">
    <source>
        <dbReference type="Proteomes" id="UP000199144"/>
    </source>
</evidence>
<evidence type="ECO:0000313" key="1">
    <source>
        <dbReference type="EMBL" id="SFM14642.1"/>
    </source>
</evidence>
<dbReference type="PROSITE" id="PS51257">
    <property type="entry name" value="PROKAR_LIPOPROTEIN"/>
    <property type="match status" value="1"/>
</dbReference>
<accession>A0A1I4NGE1</accession>
<dbReference type="OrthoDB" id="9797755at2"/>
<dbReference type="Gene3D" id="3.40.50.1820">
    <property type="entry name" value="alpha/beta hydrolase"/>
    <property type="match status" value="1"/>
</dbReference>
<protein>
    <submittedName>
        <fullName evidence="1">Esterase/lipase superfamily enzyme</fullName>
    </submittedName>
</protein>